<evidence type="ECO:0000313" key="3">
    <source>
        <dbReference type="EMBL" id="MBB3059888.1"/>
    </source>
</evidence>
<dbReference type="Proteomes" id="UP000535937">
    <property type="component" value="Unassembled WGS sequence"/>
</dbReference>
<organism evidence="3 4">
    <name type="scientific">Microbulbifer rhizosphaerae</name>
    <dbReference type="NCBI Taxonomy" id="1562603"/>
    <lineage>
        <taxon>Bacteria</taxon>
        <taxon>Pseudomonadati</taxon>
        <taxon>Pseudomonadota</taxon>
        <taxon>Gammaproteobacteria</taxon>
        <taxon>Cellvibrionales</taxon>
        <taxon>Microbulbiferaceae</taxon>
        <taxon>Microbulbifer</taxon>
    </lineage>
</organism>
<feature type="compositionally biased region" description="Pro residues" evidence="1">
    <location>
        <begin position="1"/>
        <end position="10"/>
    </location>
</feature>
<evidence type="ECO:0000313" key="4">
    <source>
        <dbReference type="Proteomes" id="UP000535937"/>
    </source>
</evidence>
<dbReference type="PIRSF" id="PIRSF006402">
    <property type="entry name" value="UCP006402_thioredoxin"/>
    <property type="match status" value="1"/>
</dbReference>
<dbReference type="CDD" id="cd02955">
    <property type="entry name" value="SSP411"/>
    <property type="match status" value="1"/>
</dbReference>
<name>A0A7W4WA19_9GAMM</name>
<dbReference type="GO" id="GO:0005975">
    <property type="term" value="P:carbohydrate metabolic process"/>
    <property type="evidence" value="ECO:0007669"/>
    <property type="project" value="InterPro"/>
</dbReference>
<sequence length="751" mass="84539">MSQKPTPSPVALPGAEPQGETLRKDIAAAYRNKGADYRPRTRHLNEDGSARYTNRLFMESSPYLLQHAHNPVNWYPWGEEAFAAAKKLDRPILLSVGYSTCHWCHVMEEESFEDEEIAKAMNEHYIAVKVDREERPDIDAVYMSAVQALTGRGGWPMTVWLTPEGKPFHGDSYIPPRDGDRGARYGYLTLLRQLAEIYHQHPQKVAQSSEGLTRAVKQILAPQTSGELPKAELLQTAVTRYRQVYDPQHGGIEGAPKFPSGLPVRLLLRHYRHSGDEAVLEMATNTLEKMAAGGIHDQVGGGFHRYSTDAQWLVPHFEIMLYDNALLAIAYLEAYQVTGDTLFKTVAEDILRYVKRDMMAPGGAFYSATDADSPTPEGHREEGWFFTWTPAEMDAVLNEEEALLAKSYYQVSEKGNFEGRNILHAPEPLAAVAGELEIPDHRARLLLASIREKLYRARAQRPPPIRDEKILSAWNGLMISAFARAGLVLNEPDYTETAKNAAAFLLENLYEDGRLQRSFMDGRARHNGYLEDYAFTIAAMLDLYEASGELHWLQQALALDETLEKLYEDRKQGGFYMTSDDHEKLLAREKPAFDGAEPSGNSAALLNLLRLHEFTTDDRFRQRAEKGLKAFAGSLQTNPMALSEMMQALAFYRDRAKEIIIVTPEGEKDSAAPMLAELRRTFLPNRVLAVVEQGRELARQTKLIPLLEGKKAQAGKATAYVCEQGVCELPVQDSAIFSRQIRKVEPLWKRD</sequence>
<protein>
    <recommendedName>
        <fullName evidence="2">Spermatogenesis-associated protein 20-like TRX domain-containing protein</fullName>
    </recommendedName>
</protein>
<dbReference type="Gene3D" id="1.50.10.10">
    <property type="match status" value="2"/>
</dbReference>
<reference evidence="3 4" key="1">
    <citation type="submission" date="2020-08" db="EMBL/GenBank/DDBJ databases">
        <title>Genomic Encyclopedia of Type Strains, Phase III (KMG-III): the genomes of soil and plant-associated and newly described type strains.</title>
        <authorList>
            <person name="Whitman W."/>
        </authorList>
    </citation>
    <scope>NUCLEOTIDE SEQUENCE [LARGE SCALE GENOMIC DNA]</scope>
    <source>
        <strain evidence="3 4">CECT 8799</strain>
    </source>
</reference>
<keyword evidence="4" id="KW-1185">Reference proteome</keyword>
<dbReference type="InterPro" id="IPR012341">
    <property type="entry name" value="6hp_glycosidase-like_sf"/>
</dbReference>
<dbReference type="Gene3D" id="3.40.30.10">
    <property type="entry name" value="Glutaredoxin"/>
    <property type="match status" value="1"/>
</dbReference>
<dbReference type="InterPro" id="IPR004879">
    <property type="entry name" value="Ssp411-like_TRX"/>
</dbReference>
<dbReference type="InterPro" id="IPR024705">
    <property type="entry name" value="Ssp411"/>
</dbReference>
<dbReference type="PANTHER" id="PTHR42899:SF1">
    <property type="entry name" value="SPERMATOGENESIS-ASSOCIATED PROTEIN 20"/>
    <property type="match status" value="1"/>
</dbReference>
<comment type="caution">
    <text evidence="3">The sequence shown here is derived from an EMBL/GenBank/DDBJ whole genome shotgun (WGS) entry which is preliminary data.</text>
</comment>
<proteinExistence type="predicted"/>
<dbReference type="SUPFAM" id="SSF48208">
    <property type="entry name" value="Six-hairpin glycosidases"/>
    <property type="match status" value="1"/>
</dbReference>
<dbReference type="EMBL" id="JACHWZ010000002">
    <property type="protein sequence ID" value="MBB3059888.1"/>
    <property type="molecule type" value="Genomic_DNA"/>
</dbReference>
<evidence type="ECO:0000256" key="1">
    <source>
        <dbReference type="SAM" id="MobiDB-lite"/>
    </source>
</evidence>
<dbReference type="Pfam" id="PF03190">
    <property type="entry name" value="Thioredox_DsbH"/>
    <property type="match status" value="1"/>
</dbReference>
<evidence type="ECO:0000259" key="2">
    <source>
        <dbReference type="Pfam" id="PF03190"/>
    </source>
</evidence>
<dbReference type="SUPFAM" id="SSF52833">
    <property type="entry name" value="Thioredoxin-like"/>
    <property type="match status" value="1"/>
</dbReference>
<dbReference type="AlphaFoldDB" id="A0A7W4WA19"/>
<accession>A0A7W4WA19</accession>
<feature type="region of interest" description="Disordered" evidence="1">
    <location>
        <begin position="1"/>
        <end position="21"/>
    </location>
</feature>
<dbReference type="RefSeq" id="WP_183456678.1">
    <property type="nucleotide sequence ID" value="NZ_JACHWZ010000002.1"/>
</dbReference>
<dbReference type="PANTHER" id="PTHR42899">
    <property type="entry name" value="SPERMATOGENESIS-ASSOCIATED PROTEIN 20"/>
    <property type="match status" value="1"/>
</dbReference>
<dbReference type="InterPro" id="IPR036249">
    <property type="entry name" value="Thioredoxin-like_sf"/>
</dbReference>
<dbReference type="InterPro" id="IPR008928">
    <property type="entry name" value="6-hairpin_glycosidase_sf"/>
</dbReference>
<gene>
    <name evidence="3" type="ORF">FHS09_000696</name>
</gene>
<feature type="domain" description="Spermatogenesis-associated protein 20-like TRX" evidence="2">
    <location>
        <begin position="53"/>
        <end position="216"/>
    </location>
</feature>